<evidence type="ECO:0000313" key="2">
    <source>
        <dbReference type="Proteomes" id="UP000540506"/>
    </source>
</evidence>
<proteinExistence type="predicted"/>
<comment type="caution">
    <text evidence="1">The sequence shown here is derived from an EMBL/GenBank/DDBJ whole genome shotgun (WGS) entry which is preliminary data.</text>
</comment>
<organism evidence="1 2">
    <name type="scientific">Kitasatospora kifunensis</name>
    <name type="common">Streptomyces kifunensis</name>
    <dbReference type="NCBI Taxonomy" id="58351"/>
    <lineage>
        <taxon>Bacteria</taxon>
        <taxon>Bacillati</taxon>
        <taxon>Actinomycetota</taxon>
        <taxon>Actinomycetes</taxon>
        <taxon>Kitasatosporales</taxon>
        <taxon>Streptomycetaceae</taxon>
        <taxon>Kitasatospora</taxon>
    </lineage>
</organism>
<name>A0A7W7RAI5_KITKI</name>
<evidence type="ECO:0000313" key="1">
    <source>
        <dbReference type="EMBL" id="MBB4928295.1"/>
    </source>
</evidence>
<protein>
    <submittedName>
        <fullName evidence="1">Uncharacterized protein</fullName>
    </submittedName>
</protein>
<sequence length="33" mass="3410">MTGTIACSSSATRTDWVCLQTGGGFVAGHIPRQ</sequence>
<keyword evidence="2" id="KW-1185">Reference proteome</keyword>
<accession>A0A7W7RAI5</accession>
<dbReference type="EMBL" id="JACHJV010000002">
    <property type="protein sequence ID" value="MBB4928295.1"/>
    <property type="molecule type" value="Genomic_DNA"/>
</dbReference>
<dbReference type="AlphaFoldDB" id="A0A7W7RAI5"/>
<dbReference type="Proteomes" id="UP000540506">
    <property type="component" value="Unassembled WGS sequence"/>
</dbReference>
<gene>
    <name evidence="1" type="ORF">FHR34_007390</name>
</gene>
<reference evidence="1 2" key="1">
    <citation type="submission" date="2020-08" db="EMBL/GenBank/DDBJ databases">
        <title>Sequencing the genomes of 1000 actinobacteria strains.</title>
        <authorList>
            <person name="Klenk H.-P."/>
        </authorList>
    </citation>
    <scope>NUCLEOTIDE SEQUENCE [LARGE SCALE GENOMIC DNA]</scope>
    <source>
        <strain evidence="1 2">DSM 41654</strain>
    </source>
</reference>